<evidence type="ECO:0000256" key="6">
    <source>
        <dbReference type="ARBA" id="ARBA00023002"/>
    </source>
</evidence>
<dbReference type="InterPro" id="IPR017938">
    <property type="entry name" value="Riboflavin_synthase-like_b-brl"/>
</dbReference>
<keyword evidence="3" id="KW-0001">2Fe-2S</keyword>
<protein>
    <submittedName>
        <fullName evidence="10">FAD-binding oxidoreductase</fullName>
    </submittedName>
</protein>
<accession>A0ABW3CPK2</accession>
<sequence>MAHDHGFHRVRIKRVIQETDDARTFVLDAPFPYRAGQFLTVRTCGTLRSYSMSSSPDTDADLATTVKRVPGGLVSNWMHENLRAGDVIETTRPAGAFCLREDSEAPL</sequence>
<keyword evidence="11" id="KW-1185">Reference proteome</keyword>
<keyword evidence="2" id="KW-0285">Flavoprotein</keyword>
<evidence type="ECO:0000256" key="2">
    <source>
        <dbReference type="ARBA" id="ARBA00022630"/>
    </source>
</evidence>
<reference evidence="11" key="1">
    <citation type="journal article" date="2019" name="Int. J. Syst. Evol. Microbiol.">
        <title>The Global Catalogue of Microorganisms (GCM) 10K type strain sequencing project: providing services to taxonomists for standard genome sequencing and annotation.</title>
        <authorList>
            <consortium name="The Broad Institute Genomics Platform"/>
            <consortium name="The Broad Institute Genome Sequencing Center for Infectious Disease"/>
            <person name="Wu L."/>
            <person name="Ma J."/>
        </authorList>
    </citation>
    <scope>NUCLEOTIDE SEQUENCE [LARGE SCALE GENOMIC DNA]</scope>
    <source>
        <strain evidence="11">JCM 31696</strain>
    </source>
</reference>
<dbReference type="PANTHER" id="PTHR47354:SF6">
    <property type="entry name" value="NADH OXIDOREDUCTASE HCR"/>
    <property type="match status" value="1"/>
</dbReference>
<dbReference type="PANTHER" id="PTHR47354">
    <property type="entry name" value="NADH OXIDOREDUCTASE HCR"/>
    <property type="match status" value="1"/>
</dbReference>
<evidence type="ECO:0000256" key="7">
    <source>
        <dbReference type="ARBA" id="ARBA00023004"/>
    </source>
</evidence>
<name>A0ABW3CPK2_9ACTN</name>
<dbReference type="PROSITE" id="PS51384">
    <property type="entry name" value="FAD_FR"/>
    <property type="match status" value="1"/>
</dbReference>
<keyword evidence="4" id="KW-0479">Metal-binding</keyword>
<gene>
    <name evidence="10" type="ORF">ACFQ07_28940</name>
</gene>
<keyword evidence="7" id="KW-0408">Iron</keyword>
<comment type="caution">
    <text evidence="10">The sequence shown here is derived from an EMBL/GenBank/DDBJ whole genome shotgun (WGS) entry which is preliminary data.</text>
</comment>
<dbReference type="InterPro" id="IPR017927">
    <property type="entry name" value="FAD-bd_FR_type"/>
</dbReference>
<dbReference type="SUPFAM" id="SSF63380">
    <property type="entry name" value="Riboflavin synthase domain-like"/>
    <property type="match status" value="1"/>
</dbReference>
<evidence type="ECO:0000256" key="5">
    <source>
        <dbReference type="ARBA" id="ARBA00022827"/>
    </source>
</evidence>
<dbReference type="Pfam" id="PF00970">
    <property type="entry name" value="FAD_binding_6"/>
    <property type="match status" value="1"/>
</dbReference>
<proteinExistence type="predicted"/>
<feature type="non-terminal residue" evidence="10">
    <location>
        <position position="107"/>
    </location>
</feature>
<evidence type="ECO:0000259" key="9">
    <source>
        <dbReference type="PROSITE" id="PS51384"/>
    </source>
</evidence>
<evidence type="ECO:0000256" key="3">
    <source>
        <dbReference type="ARBA" id="ARBA00022714"/>
    </source>
</evidence>
<dbReference type="EMBL" id="JBHTIR010004056">
    <property type="protein sequence ID" value="MFD0856301.1"/>
    <property type="molecule type" value="Genomic_DNA"/>
</dbReference>
<evidence type="ECO:0000256" key="4">
    <source>
        <dbReference type="ARBA" id="ARBA00022723"/>
    </source>
</evidence>
<evidence type="ECO:0000313" key="10">
    <source>
        <dbReference type="EMBL" id="MFD0856301.1"/>
    </source>
</evidence>
<dbReference type="Gene3D" id="2.40.30.10">
    <property type="entry name" value="Translation factors"/>
    <property type="match status" value="1"/>
</dbReference>
<feature type="domain" description="FAD-binding FR-type" evidence="9">
    <location>
        <begin position="5"/>
        <end position="100"/>
    </location>
</feature>
<evidence type="ECO:0000313" key="11">
    <source>
        <dbReference type="Proteomes" id="UP001597083"/>
    </source>
</evidence>
<evidence type="ECO:0000256" key="1">
    <source>
        <dbReference type="ARBA" id="ARBA00001974"/>
    </source>
</evidence>
<dbReference type="InterPro" id="IPR050415">
    <property type="entry name" value="MRET"/>
</dbReference>
<dbReference type="InterPro" id="IPR008333">
    <property type="entry name" value="Cbr1-like_FAD-bd_dom"/>
</dbReference>
<organism evidence="10 11">
    <name type="scientific">Actinomadura adrarensis</name>
    <dbReference type="NCBI Taxonomy" id="1819600"/>
    <lineage>
        <taxon>Bacteria</taxon>
        <taxon>Bacillati</taxon>
        <taxon>Actinomycetota</taxon>
        <taxon>Actinomycetes</taxon>
        <taxon>Streptosporangiales</taxon>
        <taxon>Thermomonosporaceae</taxon>
        <taxon>Actinomadura</taxon>
    </lineage>
</organism>
<keyword evidence="5" id="KW-0274">FAD</keyword>
<keyword evidence="6" id="KW-0560">Oxidoreductase</keyword>
<evidence type="ECO:0000256" key="8">
    <source>
        <dbReference type="ARBA" id="ARBA00023014"/>
    </source>
</evidence>
<dbReference type="Proteomes" id="UP001597083">
    <property type="component" value="Unassembled WGS sequence"/>
</dbReference>
<comment type="cofactor">
    <cofactor evidence="1">
        <name>FAD</name>
        <dbReference type="ChEBI" id="CHEBI:57692"/>
    </cofactor>
</comment>
<keyword evidence="8" id="KW-0411">Iron-sulfur</keyword>